<gene>
    <name evidence="2" type="ORF">T23_10340</name>
</gene>
<evidence type="ECO:0000313" key="3">
    <source>
        <dbReference type="Proteomes" id="UP001432099"/>
    </source>
</evidence>
<organism evidence="2 3">
    <name type="scientific">Turicibacter faecis</name>
    <dbReference type="NCBI Taxonomy" id="2963365"/>
    <lineage>
        <taxon>Bacteria</taxon>
        <taxon>Bacillati</taxon>
        <taxon>Bacillota</taxon>
        <taxon>Erysipelotrichia</taxon>
        <taxon>Erysipelotrichales</taxon>
        <taxon>Turicibacteraceae</taxon>
        <taxon>Turicibacter</taxon>
    </lineage>
</organism>
<evidence type="ECO:0000256" key="1">
    <source>
        <dbReference type="SAM" id="Phobius"/>
    </source>
</evidence>
<keyword evidence="1" id="KW-1133">Transmembrane helix</keyword>
<dbReference type="EMBL" id="AP028127">
    <property type="protein sequence ID" value="BEH90932.1"/>
    <property type="molecule type" value="Genomic_DNA"/>
</dbReference>
<keyword evidence="1" id="KW-0472">Membrane</keyword>
<dbReference type="RefSeq" id="WP_161831304.1">
    <property type="nucleotide sequence ID" value="NZ_AP028127.1"/>
</dbReference>
<name>A0ABM8IM98_9FIRM</name>
<dbReference type="Proteomes" id="UP001432099">
    <property type="component" value="Chromosome"/>
</dbReference>
<sequence length="64" mass="7297">MKGIHNFIQKYGQSIVTVTMILLIFSIGFGKATVLKSVIIFLLVLLLAFMPDKFFDDEDSDEKR</sequence>
<proteinExistence type="predicted"/>
<reference evidence="2" key="1">
    <citation type="journal article" date="2024" name="Int. J. Syst. Evol. Microbiol.">
        <title>Turicibacter faecis sp. nov., isolated from faeces of heart failure mouse model.</title>
        <authorList>
            <person name="Imamura Y."/>
            <person name="Motooka D."/>
            <person name="Nakajima Y."/>
            <person name="Ito S."/>
            <person name="Kitakaze M."/>
            <person name="Iida T."/>
            <person name="Nakamura S."/>
        </authorList>
    </citation>
    <scope>NUCLEOTIDE SEQUENCE</scope>
    <source>
        <strain evidence="2">TC023</strain>
    </source>
</reference>
<keyword evidence="1" id="KW-0812">Transmembrane</keyword>
<evidence type="ECO:0000313" key="2">
    <source>
        <dbReference type="EMBL" id="BEH90932.1"/>
    </source>
</evidence>
<accession>A0ABM8IM98</accession>
<feature type="transmembrane region" description="Helical" evidence="1">
    <location>
        <begin position="35"/>
        <end position="55"/>
    </location>
</feature>
<keyword evidence="3" id="KW-1185">Reference proteome</keyword>
<protein>
    <submittedName>
        <fullName evidence="2">Uncharacterized protein</fullName>
    </submittedName>
</protein>